<name>A0ABP8N5U0_9BACT</name>
<protein>
    <submittedName>
        <fullName evidence="3">Uncharacterized protein</fullName>
    </submittedName>
</protein>
<keyword evidence="2" id="KW-0812">Transmembrane</keyword>
<evidence type="ECO:0000313" key="3">
    <source>
        <dbReference type="EMBL" id="GAA4461778.1"/>
    </source>
</evidence>
<dbReference type="Proteomes" id="UP001500840">
    <property type="component" value="Unassembled WGS sequence"/>
</dbReference>
<keyword evidence="4" id="KW-1185">Reference proteome</keyword>
<evidence type="ECO:0000256" key="1">
    <source>
        <dbReference type="SAM" id="MobiDB-lite"/>
    </source>
</evidence>
<proteinExistence type="predicted"/>
<organism evidence="3 4">
    <name type="scientific">Novipirellula rosea</name>
    <dbReference type="NCBI Taxonomy" id="1031540"/>
    <lineage>
        <taxon>Bacteria</taxon>
        <taxon>Pseudomonadati</taxon>
        <taxon>Planctomycetota</taxon>
        <taxon>Planctomycetia</taxon>
        <taxon>Pirellulales</taxon>
        <taxon>Pirellulaceae</taxon>
        <taxon>Novipirellula</taxon>
    </lineage>
</organism>
<keyword evidence="2" id="KW-1133">Transmembrane helix</keyword>
<dbReference type="EMBL" id="BAABGA010000056">
    <property type="protein sequence ID" value="GAA4461778.1"/>
    <property type="molecule type" value="Genomic_DNA"/>
</dbReference>
<feature type="compositionally biased region" description="Basic and acidic residues" evidence="1">
    <location>
        <begin position="150"/>
        <end position="169"/>
    </location>
</feature>
<gene>
    <name evidence="3" type="ORF">GCM10023156_44870</name>
</gene>
<reference evidence="4" key="1">
    <citation type="journal article" date="2019" name="Int. J. Syst. Evol. Microbiol.">
        <title>The Global Catalogue of Microorganisms (GCM) 10K type strain sequencing project: providing services to taxonomists for standard genome sequencing and annotation.</title>
        <authorList>
            <consortium name="The Broad Institute Genomics Platform"/>
            <consortium name="The Broad Institute Genome Sequencing Center for Infectious Disease"/>
            <person name="Wu L."/>
            <person name="Ma J."/>
        </authorList>
    </citation>
    <scope>NUCLEOTIDE SEQUENCE [LARGE SCALE GENOMIC DNA]</scope>
    <source>
        <strain evidence="4">JCM 17759</strain>
    </source>
</reference>
<feature type="region of interest" description="Disordered" evidence="1">
    <location>
        <begin position="142"/>
        <end position="174"/>
    </location>
</feature>
<evidence type="ECO:0000256" key="2">
    <source>
        <dbReference type="SAM" id="Phobius"/>
    </source>
</evidence>
<evidence type="ECO:0000313" key="4">
    <source>
        <dbReference type="Proteomes" id="UP001500840"/>
    </source>
</evidence>
<keyword evidence="2" id="KW-0472">Membrane</keyword>
<accession>A0ABP8N5U0</accession>
<feature type="transmembrane region" description="Helical" evidence="2">
    <location>
        <begin position="24"/>
        <end position="42"/>
    </location>
</feature>
<sequence length="283" mass="31211">MHKYAYVHGDPIGGADPSGRMRGIAVSLVSVAIVGALLAGAYRANYVSNFNRDAFSSLSTGVFSVETTQYDLPSGQVIVRLGGVKQIQQRDDGIRRFLGGEQPIEIAFSPNARLGGNVSFIQLVRGKYNTYSDARMRIERTHPQSGPDGWHVDSNNHPHAFYRGDRSDSRMGSNPFRHHIKDAPSILIDGPGSRESQNDFMTLAFTSRGDELHFLGGIKWTVKFTSVSYPQKPLVGKAWSQNANATEVMDIDPIETLPQETLGAVERFYASRGYDAPFVFPSR</sequence>
<comment type="caution">
    <text evidence="3">The sequence shown here is derived from an EMBL/GenBank/DDBJ whole genome shotgun (WGS) entry which is preliminary data.</text>
</comment>